<feature type="transmembrane region" description="Helical" evidence="1">
    <location>
        <begin position="612"/>
        <end position="631"/>
    </location>
</feature>
<dbReference type="FunFam" id="3.40.630.10:FF:000121">
    <property type="entry name" value="GPI transamidase component (GAA1), putative"/>
    <property type="match status" value="1"/>
</dbReference>
<feature type="transmembrane region" description="Helical" evidence="1">
    <location>
        <begin position="454"/>
        <end position="475"/>
    </location>
</feature>
<keyword evidence="1" id="KW-1133">Transmembrane helix</keyword>
<feature type="transmembrane region" description="Helical" evidence="1">
    <location>
        <begin position="388"/>
        <end position="411"/>
    </location>
</feature>
<reference evidence="2 3" key="1">
    <citation type="journal article" date="2018" name="BMC Genomics">
        <title>Comparative genome analyses reveal sequence features reflecting distinct modes of host-adaptation between dicot and monocot powdery mildew.</title>
        <authorList>
            <person name="Wu Y."/>
            <person name="Ma X."/>
            <person name="Pan Z."/>
            <person name="Kale S.D."/>
            <person name="Song Y."/>
            <person name="King H."/>
            <person name="Zhang Q."/>
            <person name="Presley C."/>
            <person name="Deng X."/>
            <person name="Wei C.I."/>
            <person name="Xiao S."/>
        </authorList>
    </citation>
    <scope>NUCLEOTIDE SEQUENCE [LARGE SCALE GENOMIC DNA]</scope>
    <source>
        <strain evidence="2">UMSG1</strain>
    </source>
</reference>
<dbReference type="GO" id="GO:0016255">
    <property type="term" value="P:attachment of GPI anchor to protein"/>
    <property type="evidence" value="ECO:0007669"/>
    <property type="project" value="TreeGrafter"/>
</dbReference>
<comment type="caution">
    <text evidence="2">The sequence shown here is derived from an EMBL/GenBank/DDBJ whole genome shotgun (WGS) entry which is preliminary data.</text>
</comment>
<feature type="transmembrane region" description="Helical" evidence="1">
    <location>
        <begin position="487"/>
        <end position="509"/>
    </location>
</feature>
<dbReference type="Gene3D" id="3.40.630.10">
    <property type="entry name" value="Zn peptidases"/>
    <property type="match status" value="1"/>
</dbReference>
<dbReference type="PANTHER" id="PTHR13304:SF0">
    <property type="entry name" value="GLYCOSYLPHOSPHATIDYLINOSITOL ANCHOR ATTACHMENT 1 PROTEIN"/>
    <property type="match status" value="1"/>
</dbReference>
<feature type="transmembrane region" description="Helical" evidence="1">
    <location>
        <begin position="529"/>
        <end position="554"/>
    </location>
</feature>
<protein>
    <submittedName>
        <fullName evidence="2">GPI transamidase component GAA1</fullName>
    </submittedName>
</protein>
<dbReference type="EMBL" id="MCBS01023790">
    <property type="protein sequence ID" value="RKF74780.1"/>
    <property type="molecule type" value="Genomic_DNA"/>
</dbReference>
<evidence type="ECO:0000313" key="3">
    <source>
        <dbReference type="Proteomes" id="UP000285326"/>
    </source>
</evidence>
<feature type="transmembrane region" description="Helical" evidence="1">
    <location>
        <begin position="566"/>
        <end position="588"/>
    </location>
</feature>
<evidence type="ECO:0000313" key="2">
    <source>
        <dbReference type="EMBL" id="RKF74780.1"/>
    </source>
</evidence>
<dbReference type="AlphaFoldDB" id="A0A420IJQ0"/>
<dbReference type="Pfam" id="PF04114">
    <property type="entry name" value="Gaa1"/>
    <property type="match status" value="1"/>
</dbReference>
<organism evidence="2 3">
    <name type="scientific">Golovinomyces cichoracearum</name>
    <dbReference type="NCBI Taxonomy" id="62708"/>
    <lineage>
        <taxon>Eukaryota</taxon>
        <taxon>Fungi</taxon>
        <taxon>Dikarya</taxon>
        <taxon>Ascomycota</taxon>
        <taxon>Pezizomycotina</taxon>
        <taxon>Leotiomycetes</taxon>
        <taxon>Erysiphales</taxon>
        <taxon>Erysiphaceae</taxon>
        <taxon>Golovinomyces</taxon>
    </lineage>
</organism>
<proteinExistence type="predicted"/>
<name>A0A420IJQ0_9PEZI</name>
<keyword evidence="1" id="KW-0812">Transmembrane</keyword>
<gene>
    <name evidence="2" type="ORF">GcM1_237012</name>
</gene>
<dbReference type="SUPFAM" id="SSF53187">
    <property type="entry name" value="Zn-dependent exopeptidases"/>
    <property type="match status" value="1"/>
</dbReference>
<accession>A0A420IJQ0</accession>
<feature type="transmembrane region" description="Helical" evidence="1">
    <location>
        <begin position="50"/>
        <end position="68"/>
    </location>
</feature>
<dbReference type="PIRSF" id="PIRSF036762">
    <property type="entry name" value="GAA1"/>
    <property type="match status" value="1"/>
</dbReference>
<evidence type="ECO:0000256" key="1">
    <source>
        <dbReference type="SAM" id="Phobius"/>
    </source>
</evidence>
<dbReference type="GO" id="GO:0042765">
    <property type="term" value="C:GPI-anchor transamidase complex"/>
    <property type="evidence" value="ECO:0007669"/>
    <property type="project" value="InterPro"/>
</dbReference>
<dbReference type="PANTHER" id="PTHR13304">
    <property type="entry name" value="GLYCOSYLPHOSPHATIDYLINOSITOL ANCHOR ATTACHMENT 1 PROTEIN"/>
    <property type="match status" value="1"/>
</dbReference>
<dbReference type="InterPro" id="IPR007246">
    <property type="entry name" value="Gaa1"/>
</dbReference>
<sequence>MKIQLLLTISNLELPRHEQRTIGFSQCGSGKNASGVSIRRNSLLLKLPPYLSLLCVIIGVAWLLILPLDDYSRRTYISENALLPGQVHTYFAGSDQNIFRGYKFEVDALESKQNNEINDKLEEFLKASGLKVRRQSYSYQSAGETFSGENIYAILHAPRGDATEAIVLVGAWKNLKGELNRSGIALILTLARYFKRWSLWSKDIIFLITPESKSGPQAWVDAYHDTHQSPEIQSLPLKSGALQGAIVIDYPFSHRFESIHIVYDGINGQLPNLDLINTVVSIASSQMGIRVCLQSMWQHADNYQDRLQTMLRGMLNQGLGHASGPHSSFIPYHVDAITIQPFGHGWQDEMAIGRVIESTFRSLNNLLEHLHQSFFLYLLMQANRFVSIGTYLPSAMLVALNFTIMAVFLWVKSGSLDLHTQEISTGQDEKPQGFEERNKVNSVENVVPVRERELFLPLIIVVSIHFLGVLPLYIFNKTPKVYLSPTFLVFVIFNTSLPFLVSSSLTHYFSPSNQQYLLIKCFSLLLLGLFLSSLATLNFSLSLFVGLLSAPLAYTQHLPNSTIRSFILPLLLNLLAPTTVLIIGTWYWGFTIEALLTEAAFGWNVWWMNTQFVVWCVWWPAWLVGMINLLGGKNKNEQDRNEKKKIE</sequence>
<keyword evidence="1" id="KW-0472">Membrane</keyword>
<dbReference type="Proteomes" id="UP000285326">
    <property type="component" value="Unassembled WGS sequence"/>
</dbReference>